<dbReference type="AlphaFoldDB" id="A0AAW2T5K6"/>
<sequence length="256" mass="28444">MHPDVPISLRTSADLLLGAARVCSKQVDYVLEDAQNVVKRLNANLHEDSTHAPFHAITLPEKFELDSLELDDYDKDWCEDSHLKNKDDITLSEQISTGEDQYIVIRVDEHDFTASSFIEDNSGSGPMPMEEDIPPPVEVDAAAGSEYSPPNQLGANDGNIGDSSTQDLPSIEIMRDANRGFEFNNSPILPDRADPDKFLEEQINTDKETCSPVTGRVLLPDDGFSSPQNHEEQHSLSHLDSPMLFDMCKSVVMRFA</sequence>
<evidence type="ECO:0000256" key="3">
    <source>
        <dbReference type="SAM" id="MobiDB-lite"/>
    </source>
</evidence>
<dbReference type="InterPro" id="IPR006910">
    <property type="entry name" value="Rad21_Rec8_N"/>
</dbReference>
<dbReference type="EMBL" id="JACGWJ010000009">
    <property type="protein sequence ID" value="KAL0399709.1"/>
    <property type="molecule type" value="Genomic_DNA"/>
</dbReference>
<accession>A0AAW2T5K6</accession>
<dbReference type="GO" id="GO:0007062">
    <property type="term" value="P:sister chromatid cohesion"/>
    <property type="evidence" value="ECO:0007669"/>
    <property type="project" value="InterPro"/>
</dbReference>
<dbReference type="GO" id="GO:0008278">
    <property type="term" value="C:cohesin complex"/>
    <property type="evidence" value="ECO:0007669"/>
    <property type="project" value="InterPro"/>
</dbReference>
<name>A0AAW2T5K6_SESRA</name>
<evidence type="ECO:0000259" key="4">
    <source>
        <dbReference type="Pfam" id="PF04825"/>
    </source>
</evidence>
<organism evidence="5">
    <name type="scientific">Sesamum radiatum</name>
    <name type="common">Black benniseed</name>
    <dbReference type="NCBI Taxonomy" id="300843"/>
    <lineage>
        <taxon>Eukaryota</taxon>
        <taxon>Viridiplantae</taxon>
        <taxon>Streptophyta</taxon>
        <taxon>Embryophyta</taxon>
        <taxon>Tracheophyta</taxon>
        <taxon>Spermatophyta</taxon>
        <taxon>Magnoliopsida</taxon>
        <taxon>eudicotyledons</taxon>
        <taxon>Gunneridae</taxon>
        <taxon>Pentapetalae</taxon>
        <taxon>asterids</taxon>
        <taxon>lamiids</taxon>
        <taxon>Lamiales</taxon>
        <taxon>Pedaliaceae</taxon>
        <taxon>Sesamum</taxon>
    </lineage>
</organism>
<reference evidence="5" key="1">
    <citation type="submission" date="2020-06" db="EMBL/GenBank/DDBJ databases">
        <authorList>
            <person name="Li T."/>
            <person name="Hu X."/>
            <person name="Zhang T."/>
            <person name="Song X."/>
            <person name="Zhang H."/>
            <person name="Dai N."/>
            <person name="Sheng W."/>
            <person name="Hou X."/>
            <person name="Wei L."/>
        </authorList>
    </citation>
    <scope>NUCLEOTIDE SEQUENCE</scope>
    <source>
        <strain evidence="5">G02</strain>
        <tissue evidence="5">Leaf</tissue>
    </source>
</reference>
<evidence type="ECO:0000256" key="2">
    <source>
        <dbReference type="ARBA" id="ARBA00023242"/>
    </source>
</evidence>
<gene>
    <name evidence="5" type="ORF">Sradi_2314200</name>
</gene>
<dbReference type="GO" id="GO:0005634">
    <property type="term" value="C:nucleus"/>
    <property type="evidence" value="ECO:0007669"/>
    <property type="project" value="UniProtKB-SubCell"/>
</dbReference>
<feature type="domain" description="Rad21/Rec8-like protein N-terminal" evidence="4">
    <location>
        <begin position="1"/>
        <end position="47"/>
    </location>
</feature>
<dbReference type="PANTHER" id="PTHR12585">
    <property type="entry name" value="SCC1 / RAD21 FAMILY MEMBER"/>
    <property type="match status" value="1"/>
</dbReference>
<reference evidence="5" key="2">
    <citation type="journal article" date="2024" name="Plant">
        <title>Genomic evolution and insights into agronomic trait innovations of Sesamum species.</title>
        <authorList>
            <person name="Miao H."/>
            <person name="Wang L."/>
            <person name="Qu L."/>
            <person name="Liu H."/>
            <person name="Sun Y."/>
            <person name="Le M."/>
            <person name="Wang Q."/>
            <person name="Wei S."/>
            <person name="Zheng Y."/>
            <person name="Lin W."/>
            <person name="Duan Y."/>
            <person name="Cao H."/>
            <person name="Xiong S."/>
            <person name="Wang X."/>
            <person name="Wei L."/>
            <person name="Li C."/>
            <person name="Ma Q."/>
            <person name="Ju M."/>
            <person name="Zhao R."/>
            <person name="Li G."/>
            <person name="Mu C."/>
            <person name="Tian Q."/>
            <person name="Mei H."/>
            <person name="Zhang T."/>
            <person name="Gao T."/>
            <person name="Zhang H."/>
        </authorList>
    </citation>
    <scope>NUCLEOTIDE SEQUENCE</scope>
    <source>
        <strain evidence="5">G02</strain>
    </source>
</reference>
<dbReference type="GO" id="GO:0003682">
    <property type="term" value="F:chromatin binding"/>
    <property type="evidence" value="ECO:0007669"/>
    <property type="project" value="TreeGrafter"/>
</dbReference>
<comment type="caution">
    <text evidence="5">The sequence shown here is derived from an EMBL/GenBank/DDBJ whole genome shotgun (WGS) entry which is preliminary data.</text>
</comment>
<dbReference type="Pfam" id="PF04825">
    <property type="entry name" value="Rad21_Rec8_N"/>
    <property type="match status" value="1"/>
</dbReference>
<evidence type="ECO:0000256" key="1">
    <source>
        <dbReference type="ARBA" id="ARBA00004123"/>
    </source>
</evidence>
<dbReference type="PANTHER" id="PTHR12585:SF55">
    <property type="entry name" value="SISTER CHROMATID COHESION 1 PROTEIN 3"/>
    <property type="match status" value="1"/>
</dbReference>
<feature type="region of interest" description="Disordered" evidence="3">
    <location>
        <begin position="140"/>
        <end position="164"/>
    </location>
</feature>
<keyword evidence="2" id="KW-0539">Nucleus</keyword>
<proteinExistence type="predicted"/>
<comment type="subcellular location">
    <subcellularLocation>
        <location evidence="1">Nucleus</location>
    </subcellularLocation>
</comment>
<evidence type="ECO:0000313" key="5">
    <source>
        <dbReference type="EMBL" id="KAL0399709.1"/>
    </source>
</evidence>
<dbReference type="GO" id="GO:1990414">
    <property type="term" value="P:replication-born double-strand break repair via sister chromatid exchange"/>
    <property type="evidence" value="ECO:0007669"/>
    <property type="project" value="TreeGrafter"/>
</dbReference>
<protein>
    <recommendedName>
        <fullName evidence="4">Rad21/Rec8-like protein N-terminal domain-containing protein</fullName>
    </recommendedName>
</protein>
<dbReference type="InterPro" id="IPR039781">
    <property type="entry name" value="Rad21/Rec8-like"/>
</dbReference>